<keyword evidence="2" id="KW-0238">DNA-binding</keyword>
<dbReference type="PRINTS" id="PR00032">
    <property type="entry name" value="HTHARAC"/>
</dbReference>
<dbReference type="InterPro" id="IPR018060">
    <property type="entry name" value="HTH_AraC"/>
</dbReference>
<dbReference type="SUPFAM" id="SSF46689">
    <property type="entry name" value="Homeodomain-like"/>
    <property type="match status" value="1"/>
</dbReference>
<evidence type="ECO:0000256" key="3">
    <source>
        <dbReference type="ARBA" id="ARBA00023163"/>
    </source>
</evidence>
<dbReference type="Pfam" id="PF12833">
    <property type="entry name" value="HTH_18"/>
    <property type="match status" value="1"/>
</dbReference>
<name>A0ABS7C9Q5_9BACL</name>
<keyword evidence="1" id="KW-0805">Transcription regulation</keyword>
<dbReference type="EMBL" id="JAHZIK010000917">
    <property type="protein sequence ID" value="MBW7457649.1"/>
    <property type="molecule type" value="Genomic_DNA"/>
</dbReference>
<dbReference type="PANTHER" id="PTHR43280:SF30">
    <property type="entry name" value="MMSAB OPERON REGULATORY PROTEIN"/>
    <property type="match status" value="1"/>
</dbReference>
<comment type="caution">
    <text evidence="5">The sequence shown here is derived from an EMBL/GenBank/DDBJ whole genome shotgun (WGS) entry which is preliminary data.</text>
</comment>
<organism evidence="5 6">
    <name type="scientific">Paenibacillus sepulcri</name>
    <dbReference type="NCBI Taxonomy" id="359917"/>
    <lineage>
        <taxon>Bacteria</taxon>
        <taxon>Bacillati</taxon>
        <taxon>Bacillota</taxon>
        <taxon>Bacilli</taxon>
        <taxon>Bacillales</taxon>
        <taxon>Paenibacillaceae</taxon>
        <taxon>Paenibacillus</taxon>
    </lineage>
</organism>
<gene>
    <name evidence="5" type="ORF">K0U00_26760</name>
</gene>
<reference evidence="5 6" key="1">
    <citation type="submission" date="2021-07" db="EMBL/GenBank/DDBJ databases">
        <title>Paenibacillus radiodurans sp. nov., isolated from the southeastern edge of Tengger Desert.</title>
        <authorList>
            <person name="Zhang G."/>
        </authorList>
    </citation>
    <scope>NUCLEOTIDE SEQUENCE [LARGE SCALE GENOMIC DNA]</scope>
    <source>
        <strain evidence="5 6">CCM 7311</strain>
    </source>
</reference>
<evidence type="ECO:0000256" key="1">
    <source>
        <dbReference type="ARBA" id="ARBA00023015"/>
    </source>
</evidence>
<accession>A0ABS7C9Q5</accession>
<evidence type="ECO:0000313" key="5">
    <source>
        <dbReference type="EMBL" id="MBW7457649.1"/>
    </source>
</evidence>
<keyword evidence="6" id="KW-1185">Reference proteome</keyword>
<evidence type="ECO:0000256" key="2">
    <source>
        <dbReference type="ARBA" id="ARBA00023125"/>
    </source>
</evidence>
<dbReference type="Gene3D" id="1.10.10.60">
    <property type="entry name" value="Homeodomain-like"/>
    <property type="match status" value="2"/>
</dbReference>
<evidence type="ECO:0000313" key="6">
    <source>
        <dbReference type="Proteomes" id="UP001519887"/>
    </source>
</evidence>
<protein>
    <submittedName>
        <fullName evidence="5">Helix-turn-helix domain-containing protein</fullName>
    </submittedName>
</protein>
<dbReference type="InterPro" id="IPR020449">
    <property type="entry name" value="Tscrpt_reg_AraC-type_HTH"/>
</dbReference>
<dbReference type="PANTHER" id="PTHR43280">
    <property type="entry name" value="ARAC-FAMILY TRANSCRIPTIONAL REGULATOR"/>
    <property type="match status" value="1"/>
</dbReference>
<sequence length="70" mass="8348">FKQHTGMTPVTFLLKLRLDKARQLLRERQELTTQQIAASVGLQDPLYFSKQFRRFYGLSPSAYREEMRRV</sequence>
<dbReference type="InterPro" id="IPR009057">
    <property type="entry name" value="Homeodomain-like_sf"/>
</dbReference>
<dbReference type="PROSITE" id="PS01124">
    <property type="entry name" value="HTH_ARAC_FAMILY_2"/>
    <property type="match status" value="1"/>
</dbReference>
<dbReference type="SMART" id="SM00342">
    <property type="entry name" value="HTH_ARAC"/>
    <property type="match status" value="1"/>
</dbReference>
<dbReference type="Proteomes" id="UP001519887">
    <property type="component" value="Unassembled WGS sequence"/>
</dbReference>
<feature type="non-terminal residue" evidence="5">
    <location>
        <position position="1"/>
    </location>
</feature>
<evidence type="ECO:0000259" key="4">
    <source>
        <dbReference type="PROSITE" id="PS01124"/>
    </source>
</evidence>
<keyword evidence="3" id="KW-0804">Transcription</keyword>
<proteinExistence type="predicted"/>
<feature type="domain" description="HTH araC/xylS-type" evidence="4">
    <location>
        <begin position="1"/>
        <end position="66"/>
    </location>
</feature>